<dbReference type="Proteomes" id="UP001181046">
    <property type="component" value="Unassembled WGS sequence"/>
</dbReference>
<reference evidence="1" key="1">
    <citation type="submission" date="2023-03" db="EMBL/GenBank/DDBJ databases">
        <authorList>
            <person name="Shen W."/>
            <person name="Cai J."/>
        </authorList>
    </citation>
    <scope>NUCLEOTIDE SEQUENCE</scope>
    <source>
        <strain evidence="1">P66-3</strain>
    </source>
</reference>
<accession>A0ABU3F756</accession>
<name>A0ABU3F756_9ENTE</name>
<keyword evidence="2" id="KW-1185">Reference proteome</keyword>
<evidence type="ECO:0000313" key="2">
    <source>
        <dbReference type="Proteomes" id="UP001181046"/>
    </source>
</evidence>
<comment type="caution">
    <text evidence="1">The sequence shown here is derived from an EMBL/GenBank/DDBJ whole genome shotgun (WGS) entry which is preliminary data.</text>
</comment>
<dbReference type="RefSeq" id="WP_311829265.1">
    <property type="nucleotide sequence ID" value="NZ_JARQAJ010000001.1"/>
</dbReference>
<proteinExistence type="predicted"/>
<organism evidence="1 2">
    <name type="scientific">Enterococcus xiangfangensis</name>
    <dbReference type="NCBI Taxonomy" id="1296537"/>
    <lineage>
        <taxon>Bacteria</taxon>
        <taxon>Bacillati</taxon>
        <taxon>Bacillota</taxon>
        <taxon>Bacilli</taxon>
        <taxon>Lactobacillales</taxon>
        <taxon>Enterococcaceae</taxon>
        <taxon>Enterococcus</taxon>
    </lineage>
</organism>
<protein>
    <submittedName>
        <fullName evidence="1">DUF4868 domain-containing protein</fullName>
    </submittedName>
</protein>
<dbReference type="InterPro" id="IPR032359">
    <property type="entry name" value="KwaB-like"/>
</dbReference>
<evidence type="ECO:0000313" key="1">
    <source>
        <dbReference type="EMBL" id="MDT2758490.1"/>
    </source>
</evidence>
<dbReference type="Pfam" id="PF16162">
    <property type="entry name" value="KwaB"/>
    <property type="match status" value="1"/>
</dbReference>
<sequence length="317" mass="37103">MDINQLFKDVKKVSESNDKDFEGAVEFFLLTEKKKDGVQVYSPDVKNSVQRELLDFFIEYFKFSQVRDRKQVPYDVVMVRPEKTNFFICESSKYKGVEFFYNQFYNKNHFSSTKGKDLKNFIAYALKIYVSEDEHLCFIGPFTSLSQVKKTKFIGNLNDKELTKVNSEHMFGLSPSMAMLMYDNEVLFNNIPIFEKCCEMSTEFTKNASEIIDTIDKYNVIKGIQDFKATVQEDERIARRLTKMNQDPERVKGFFSNIENVKKVLDDPSFKERFNGIKFEAGKLEYTSEKRQQFVTLIADAAYESIVGRQKRIDHSL</sequence>
<dbReference type="EMBL" id="JARQAJ010000001">
    <property type="protein sequence ID" value="MDT2758490.1"/>
    <property type="molecule type" value="Genomic_DNA"/>
</dbReference>
<gene>
    <name evidence="1" type="ORF">P7H27_01680</name>
</gene>